<protein>
    <recommendedName>
        <fullName evidence="8">Peptidase S54 rhomboid domain-containing protein</fullName>
    </recommendedName>
</protein>
<evidence type="ECO:0000313" key="6">
    <source>
        <dbReference type="EMBL" id="HIV24149.1"/>
    </source>
</evidence>
<feature type="transmembrane region" description="Helical" evidence="5">
    <location>
        <begin position="156"/>
        <end position="179"/>
    </location>
</feature>
<evidence type="ECO:0000256" key="2">
    <source>
        <dbReference type="ARBA" id="ARBA00022692"/>
    </source>
</evidence>
<feature type="transmembrane region" description="Helical" evidence="5">
    <location>
        <begin position="97"/>
        <end position="122"/>
    </location>
</feature>
<dbReference type="EMBL" id="DVOS01000078">
    <property type="protein sequence ID" value="HIV24149.1"/>
    <property type="molecule type" value="Genomic_DNA"/>
</dbReference>
<evidence type="ECO:0000256" key="3">
    <source>
        <dbReference type="ARBA" id="ARBA00022989"/>
    </source>
</evidence>
<feature type="transmembrane region" description="Helical" evidence="5">
    <location>
        <begin position="12"/>
        <end position="36"/>
    </location>
</feature>
<evidence type="ECO:0008006" key="8">
    <source>
        <dbReference type="Google" id="ProtNLM"/>
    </source>
</evidence>
<feature type="transmembrane region" description="Helical" evidence="5">
    <location>
        <begin position="185"/>
        <end position="205"/>
    </location>
</feature>
<proteinExistence type="predicted"/>
<dbReference type="InterPro" id="IPR035952">
    <property type="entry name" value="Rhomboid-like_sf"/>
</dbReference>
<accession>A0A9D1P0F6</accession>
<keyword evidence="4 5" id="KW-0472">Membrane</keyword>
<evidence type="ECO:0000256" key="1">
    <source>
        <dbReference type="ARBA" id="ARBA00004141"/>
    </source>
</evidence>
<keyword evidence="3 5" id="KW-1133">Transmembrane helix</keyword>
<comment type="subcellular location">
    <subcellularLocation>
        <location evidence="1">Membrane</location>
        <topology evidence="1">Multi-pass membrane protein</topology>
    </subcellularLocation>
</comment>
<feature type="transmembrane region" description="Helical" evidence="5">
    <location>
        <begin position="128"/>
        <end position="149"/>
    </location>
</feature>
<name>A0A9D1P0F6_9FIRM</name>
<organism evidence="6 7">
    <name type="scientific">Candidatus Merdiplasma excrementigallinarum</name>
    <dbReference type="NCBI Taxonomy" id="2840864"/>
    <lineage>
        <taxon>Bacteria</taxon>
        <taxon>Bacillati</taxon>
        <taxon>Bacillota</taxon>
        <taxon>Clostridia</taxon>
        <taxon>Lachnospirales</taxon>
        <taxon>Lachnospiraceae</taxon>
        <taxon>Lachnospiraceae incertae sedis</taxon>
        <taxon>Candidatus Merdiplasma</taxon>
    </lineage>
</organism>
<evidence type="ECO:0000313" key="7">
    <source>
        <dbReference type="Proteomes" id="UP000886889"/>
    </source>
</evidence>
<reference evidence="6" key="1">
    <citation type="submission" date="2020-10" db="EMBL/GenBank/DDBJ databases">
        <authorList>
            <person name="Gilroy R."/>
        </authorList>
    </citation>
    <scope>NUCLEOTIDE SEQUENCE</scope>
    <source>
        <strain evidence="6">ChiBcec6-7307</strain>
    </source>
</reference>
<reference evidence="6" key="2">
    <citation type="journal article" date="2021" name="PeerJ">
        <title>Extensive microbial diversity within the chicken gut microbiome revealed by metagenomics and culture.</title>
        <authorList>
            <person name="Gilroy R."/>
            <person name="Ravi A."/>
            <person name="Getino M."/>
            <person name="Pursley I."/>
            <person name="Horton D.L."/>
            <person name="Alikhan N.F."/>
            <person name="Baker D."/>
            <person name="Gharbi K."/>
            <person name="Hall N."/>
            <person name="Watson M."/>
            <person name="Adriaenssens E.M."/>
            <person name="Foster-Nyarko E."/>
            <person name="Jarju S."/>
            <person name="Secka A."/>
            <person name="Antonio M."/>
            <person name="Oren A."/>
            <person name="Chaudhuri R.R."/>
            <person name="La Ragione R."/>
            <person name="Hildebrand F."/>
            <person name="Pallen M.J."/>
        </authorList>
    </citation>
    <scope>NUCLEOTIDE SEQUENCE</scope>
    <source>
        <strain evidence="6">ChiBcec6-7307</strain>
    </source>
</reference>
<dbReference type="AlphaFoldDB" id="A0A9D1P0F6"/>
<evidence type="ECO:0000256" key="4">
    <source>
        <dbReference type="ARBA" id="ARBA00023136"/>
    </source>
</evidence>
<comment type="caution">
    <text evidence="6">The sequence shown here is derived from an EMBL/GenBank/DDBJ whole genome shotgun (WGS) entry which is preliminary data.</text>
</comment>
<dbReference type="GO" id="GO:0016020">
    <property type="term" value="C:membrane"/>
    <property type="evidence" value="ECO:0007669"/>
    <property type="project" value="UniProtKB-SubCell"/>
</dbReference>
<dbReference type="Proteomes" id="UP000886889">
    <property type="component" value="Unassembled WGS sequence"/>
</dbReference>
<feature type="transmembrane region" description="Helical" evidence="5">
    <location>
        <begin position="56"/>
        <end position="85"/>
    </location>
</feature>
<sequence length="282" mass="33197">MKFLNKMERKFGRYAIPNLPAIIIALYVAGYILAVFQPRIFSYLTLEPYYILHGQIWRIVTWLIIPPSSLDFFTIFMLLLYYSLGKTLEHTWGTFRFNVYMFSGVLFTVLGAFLLYGVLYFMLGTNIAFGQAFFSTYYVNMSIFLAFAACYPNMEVLLYFLFPVKIKYMGILYGIFIIYEFINSSWVGKVAILASLLNFLIFFFSTRNFRRVSPREIHRKQKFARDMSKAAPQAGAPRHRCAVCGRTEQDDPRLEFRYCSKCEGDYEYCQDHLFTHEHVRHH</sequence>
<evidence type="ECO:0000256" key="5">
    <source>
        <dbReference type="SAM" id="Phobius"/>
    </source>
</evidence>
<keyword evidence="2 5" id="KW-0812">Transmembrane</keyword>
<dbReference type="Gene3D" id="1.20.1540.10">
    <property type="entry name" value="Rhomboid-like"/>
    <property type="match status" value="1"/>
</dbReference>
<dbReference type="SUPFAM" id="SSF144091">
    <property type="entry name" value="Rhomboid-like"/>
    <property type="match status" value="1"/>
</dbReference>
<gene>
    <name evidence="6" type="ORF">IAC80_09490</name>
</gene>